<organism evidence="7 8">
    <name type="scientific">Smittium culicis</name>
    <dbReference type="NCBI Taxonomy" id="133412"/>
    <lineage>
        <taxon>Eukaryota</taxon>
        <taxon>Fungi</taxon>
        <taxon>Fungi incertae sedis</taxon>
        <taxon>Zoopagomycota</taxon>
        <taxon>Kickxellomycotina</taxon>
        <taxon>Harpellomycetes</taxon>
        <taxon>Harpellales</taxon>
        <taxon>Legeriomycetaceae</taxon>
        <taxon>Smittium</taxon>
    </lineage>
</organism>
<dbReference type="InterPro" id="IPR042491">
    <property type="entry name" value="Vps35_C"/>
</dbReference>
<dbReference type="Pfam" id="PF03635">
    <property type="entry name" value="Vps35"/>
    <property type="match status" value="2"/>
</dbReference>
<feature type="compositionally biased region" description="Polar residues" evidence="6">
    <location>
        <begin position="464"/>
        <end position="502"/>
    </location>
</feature>
<dbReference type="GO" id="GO:0042147">
    <property type="term" value="P:retrograde transport, endosome to Golgi"/>
    <property type="evidence" value="ECO:0007669"/>
    <property type="project" value="InterPro"/>
</dbReference>
<dbReference type="GO" id="GO:0005770">
    <property type="term" value="C:late endosome"/>
    <property type="evidence" value="ECO:0007669"/>
    <property type="project" value="TreeGrafter"/>
</dbReference>
<evidence type="ECO:0000256" key="2">
    <source>
        <dbReference type="ARBA" id="ARBA00006536"/>
    </source>
</evidence>
<evidence type="ECO:0000256" key="4">
    <source>
        <dbReference type="ARBA" id="ARBA00022927"/>
    </source>
</evidence>
<dbReference type="InterPro" id="IPR005378">
    <property type="entry name" value="Vps35"/>
</dbReference>
<keyword evidence="5" id="KW-0472">Membrane</keyword>
<gene>
    <name evidence="7" type="ORF">AYI69_g11281</name>
</gene>
<comment type="similarity">
    <text evidence="2">Belongs to the VPS35 family.</text>
</comment>
<evidence type="ECO:0000256" key="5">
    <source>
        <dbReference type="ARBA" id="ARBA00023136"/>
    </source>
</evidence>
<dbReference type="Proteomes" id="UP000187429">
    <property type="component" value="Unassembled WGS sequence"/>
</dbReference>
<reference evidence="8" key="1">
    <citation type="submission" date="2017-01" db="EMBL/GenBank/DDBJ databases">
        <authorList>
            <person name="Wang Y."/>
            <person name="White M."/>
            <person name="Kvist S."/>
            <person name="Moncalvo J.-M."/>
        </authorList>
    </citation>
    <scope>NUCLEOTIDE SEQUENCE [LARGE SCALE GENOMIC DNA]</scope>
    <source>
        <strain evidence="8">ID-206-W2</strain>
    </source>
</reference>
<keyword evidence="8" id="KW-1185">Reference proteome</keyword>
<keyword evidence="4" id="KW-0653">Protein transport</keyword>
<evidence type="ECO:0000256" key="6">
    <source>
        <dbReference type="SAM" id="MobiDB-lite"/>
    </source>
</evidence>
<feature type="compositionally biased region" description="Polar residues" evidence="6">
    <location>
        <begin position="335"/>
        <end position="362"/>
    </location>
</feature>
<feature type="compositionally biased region" description="Basic and acidic residues" evidence="6">
    <location>
        <begin position="571"/>
        <end position="580"/>
    </location>
</feature>
<evidence type="ECO:0000256" key="1">
    <source>
        <dbReference type="ARBA" id="ARBA00004170"/>
    </source>
</evidence>
<keyword evidence="3" id="KW-0813">Transport</keyword>
<feature type="compositionally biased region" description="Polar residues" evidence="6">
    <location>
        <begin position="515"/>
        <end position="551"/>
    </location>
</feature>
<comment type="subcellular location">
    <subcellularLocation>
        <location evidence="1">Membrane</location>
        <topology evidence="1">Peripheral membrane protein</topology>
    </subcellularLocation>
</comment>
<comment type="caution">
    <text evidence="7">The sequence shown here is derived from an EMBL/GenBank/DDBJ whole genome shotgun (WGS) entry which is preliminary data.</text>
</comment>
<dbReference type="GO" id="GO:0005829">
    <property type="term" value="C:cytosol"/>
    <property type="evidence" value="ECO:0007669"/>
    <property type="project" value="GOC"/>
</dbReference>
<dbReference type="PANTHER" id="PTHR11099">
    <property type="entry name" value="VACUOLAR SORTING PROTEIN 35"/>
    <property type="match status" value="1"/>
</dbReference>
<dbReference type="GO" id="GO:0030906">
    <property type="term" value="C:retromer, cargo-selective complex"/>
    <property type="evidence" value="ECO:0007669"/>
    <property type="project" value="InterPro"/>
</dbReference>
<dbReference type="OrthoDB" id="10258141at2759"/>
<dbReference type="EMBL" id="LSSM01007542">
    <property type="protein sequence ID" value="OMJ07894.1"/>
    <property type="molecule type" value="Genomic_DNA"/>
</dbReference>
<feature type="compositionally biased region" description="Polar residues" evidence="6">
    <location>
        <begin position="432"/>
        <end position="445"/>
    </location>
</feature>
<protein>
    <submittedName>
        <fullName evidence="7">Vacuolar protein sorting-associated protein 35</fullName>
    </submittedName>
</protein>
<dbReference type="Gene3D" id="1.25.40.660">
    <property type="entry name" value="Vacuolar protein sorting-associated protein 35, helical subcomplex Vps35-C"/>
    <property type="match status" value="1"/>
</dbReference>
<feature type="compositionally biased region" description="Polar residues" evidence="6">
    <location>
        <begin position="581"/>
        <end position="596"/>
    </location>
</feature>
<accession>A0A1R1WZV1</accession>
<sequence>MKKNITFDPSSESDQKKALAAILSNVKSNSDLMKRCMDNDKVMDSLKHCSSILNELKTSKLSPKLYYELYFSIFDNLQLLVPYLRDLHISGKQHLADLYELVQYAGSVVPRLYLMVTVGSVYISLPSYYKSMSISNSEEIPVNEVLQDMLEMARGIQHPVRGLFLRYYLAQMTKEYLPTSSIQSTFGNVDDSIHFLLSNFTEMNKLWVRMQHQGLTRDKSKREEERRDLRTLVGSNLLRLSLLEGVSESKYHDIILPSMLSQVVSCKDPLAQEYIMEATIQAFSDEYHIKTLGMLTSTLGKLHPKVSIKGIILSLTERISNYCINKRSESPPLNPQTIADSDSQLPDSQTVSQDTPINTDSNAIDEPIISNHNEPSPPLNSPIADPQSSVVDSLNTLDHYNMPLNNHSDTILNNENRSLSKESEIVHKLDQDPSNNTNDNISASTPEEIEQQKNDISSGEIKDASSTVSKDASPGLNVTSDSLINQMSLNSNSNEKNIVSNEPSDDVSFPDKDGSNQGLINSSVEESSNLETQPPQAASNKDTNSKSIGINNSNDFGINGFEKLNIDETSSDDRSAKMHESNLNGKSLSDNSISRRNSQHSIKKPQPDLRPSSISIIMDLLTDFWAHIQKLVILRSDLATPDSISIVNSMLKLSISCAPQEFEFSNEILDFALSQINSKSLSTNVNDQITQNSVIGILLTPLKCYSNPLDILNLKGYYPLLNSQPSKSRRNLALALLTIILQREIFISSMQNATLALKICVYASEYDIPDTSSKFEELGLLSRFVHSFKSDDFAIYLKLLETVRNSFLSKEMTAKIILPSIINDSISTTMKINNTSYPSPSGSDWVKLVIEYLRFVRSSLEYLVELSSSDSKLSLNAFNMYLLVGQSVSTQPNFRGLKLLEEAALEFFVEAMGVYESMPSTSQIQSDCLTRIVGSIYSSRNFSNDNYQVLVDRCALQANRQLKRPEQCRAFLACSHLWWRSLTDYEIWSLDNPEEKEFFESFNNSEKCLEFLVKSINLAKSCLDQNISILLLIEILNNYIILFERRCPSVSPKSINELISEIKLYLDKSDDSLDSSDSLTPIKPGTLSLLSSMFTIATIDNDTDRNTLLNLFNRTLKYINLKQQAMKKKSSIFDNTENNENEFLNQEFPVDYSAIKF</sequence>
<name>A0A1R1WZV1_9FUNG</name>
<dbReference type="PANTHER" id="PTHR11099:SF0">
    <property type="entry name" value="VACUOLAR PROTEIN SORTING-ASSOCIATED PROTEIN 35"/>
    <property type="match status" value="1"/>
</dbReference>
<feature type="region of interest" description="Disordered" evidence="6">
    <location>
        <begin position="427"/>
        <end position="551"/>
    </location>
</feature>
<evidence type="ECO:0000256" key="3">
    <source>
        <dbReference type="ARBA" id="ARBA00022448"/>
    </source>
</evidence>
<evidence type="ECO:0000313" key="8">
    <source>
        <dbReference type="Proteomes" id="UP000187429"/>
    </source>
</evidence>
<proteinExistence type="inferred from homology"/>
<evidence type="ECO:0000313" key="7">
    <source>
        <dbReference type="EMBL" id="OMJ07894.1"/>
    </source>
</evidence>
<feature type="region of interest" description="Disordered" evidence="6">
    <location>
        <begin position="326"/>
        <end position="389"/>
    </location>
</feature>
<dbReference type="GO" id="GO:0006886">
    <property type="term" value="P:intracellular protein transport"/>
    <property type="evidence" value="ECO:0007669"/>
    <property type="project" value="TreeGrafter"/>
</dbReference>
<dbReference type="AlphaFoldDB" id="A0A1R1WZV1"/>
<feature type="region of interest" description="Disordered" evidence="6">
    <location>
        <begin position="569"/>
        <end position="608"/>
    </location>
</feature>